<name>A0AAV5UZW0_9BILA</name>
<dbReference type="PANTHER" id="PTHR34228:SF4">
    <property type="entry name" value="VENOM PROTEIN"/>
    <property type="match status" value="1"/>
</dbReference>
<dbReference type="AlphaFoldDB" id="A0AAV5UZW0"/>
<organism evidence="1 2">
    <name type="scientific">Pristionchus fissidentatus</name>
    <dbReference type="NCBI Taxonomy" id="1538716"/>
    <lineage>
        <taxon>Eukaryota</taxon>
        <taxon>Metazoa</taxon>
        <taxon>Ecdysozoa</taxon>
        <taxon>Nematoda</taxon>
        <taxon>Chromadorea</taxon>
        <taxon>Rhabditida</taxon>
        <taxon>Rhabditina</taxon>
        <taxon>Diplogasteromorpha</taxon>
        <taxon>Diplogasteroidea</taxon>
        <taxon>Neodiplogasteridae</taxon>
        <taxon>Pristionchus</taxon>
    </lineage>
</organism>
<gene>
    <name evidence="1" type="ORF">PFISCL1PPCAC_2571</name>
</gene>
<dbReference type="InterPro" id="IPR053322">
    <property type="entry name" value="PLA2-like"/>
</dbReference>
<dbReference type="PANTHER" id="PTHR34228">
    <property type="entry name" value="PROTEIN CBG09474-RELATED"/>
    <property type="match status" value="1"/>
</dbReference>
<dbReference type="EMBL" id="BTSY01000001">
    <property type="protein sequence ID" value="GMT11274.1"/>
    <property type="molecule type" value="Genomic_DNA"/>
</dbReference>
<evidence type="ECO:0008006" key="3">
    <source>
        <dbReference type="Google" id="ProtNLM"/>
    </source>
</evidence>
<sequence>FYCLPKLDSFCDVVKGFGAPIFASSSPVNNQNKFANFVDSEPLGLGMKELFDSCDDSRGLAVDCHNSVTKCLQGEHERIKRAELSEEIVHNSFQDCRATMFDCLQCVIEANENDKCTSIARSMSTSINIYMELLSETHGQSIIDVYPIVSSRVLKQCNQSTVELVSCMQSFDVCAKE</sequence>
<feature type="non-terminal residue" evidence="1">
    <location>
        <position position="1"/>
    </location>
</feature>
<keyword evidence="2" id="KW-1185">Reference proteome</keyword>
<proteinExistence type="predicted"/>
<comment type="caution">
    <text evidence="1">The sequence shown here is derived from an EMBL/GenBank/DDBJ whole genome shotgun (WGS) entry which is preliminary data.</text>
</comment>
<protein>
    <recommendedName>
        <fullName evidence="3">Chondroitin proteoglycan 4 domain-containing protein</fullName>
    </recommendedName>
</protein>
<feature type="non-terminal residue" evidence="1">
    <location>
        <position position="177"/>
    </location>
</feature>
<evidence type="ECO:0000313" key="1">
    <source>
        <dbReference type="EMBL" id="GMT11274.1"/>
    </source>
</evidence>
<evidence type="ECO:0000313" key="2">
    <source>
        <dbReference type="Proteomes" id="UP001432322"/>
    </source>
</evidence>
<accession>A0AAV5UZW0</accession>
<reference evidence="1" key="1">
    <citation type="submission" date="2023-10" db="EMBL/GenBank/DDBJ databases">
        <title>Genome assembly of Pristionchus species.</title>
        <authorList>
            <person name="Yoshida K."/>
            <person name="Sommer R.J."/>
        </authorList>
    </citation>
    <scope>NUCLEOTIDE SEQUENCE</scope>
    <source>
        <strain evidence="1">RS5133</strain>
    </source>
</reference>
<dbReference type="Proteomes" id="UP001432322">
    <property type="component" value="Unassembled WGS sequence"/>
</dbReference>